<evidence type="ECO:0000256" key="3">
    <source>
        <dbReference type="SAM" id="MobiDB-lite"/>
    </source>
</evidence>
<dbReference type="InterPro" id="IPR014812">
    <property type="entry name" value="Vps51"/>
</dbReference>
<dbReference type="GO" id="GO:0000938">
    <property type="term" value="C:GARP complex"/>
    <property type="evidence" value="ECO:0007669"/>
    <property type="project" value="UniProtKB-UniRule"/>
</dbReference>
<protein>
    <recommendedName>
        <fullName evidence="2">Vacuolar protein sorting-associated protein 51 homolog</fullName>
    </recommendedName>
</protein>
<dbReference type="GO" id="GO:0016020">
    <property type="term" value="C:membrane"/>
    <property type="evidence" value="ECO:0007669"/>
    <property type="project" value="TreeGrafter"/>
</dbReference>
<dbReference type="AlphaFoldDB" id="A0A084G840"/>
<keyword evidence="2" id="KW-0333">Golgi apparatus</keyword>
<organism evidence="4 5">
    <name type="scientific">Pseudallescheria apiosperma</name>
    <name type="common">Scedosporium apiospermum</name>
    <dbReference type="NCBI Taxonomy" id="563466"/>
    <lineage>
        <taxon>Eukaryota</taxon>
        <taxon>Fungi</taxon>
        <taxon>Dikarya</taxon>
        <taxon>Ascomycota</taxon>
        <taxon>Pezizomycotina</taxon>
        <taxon>Sordariomycetes</taxon>
        <taxon>Hypocreomycetidae</taxon>
        <taxon>Microascales</taxon>
        <taxon>Microascaceae</taxon>
        <taxon>Scedosporium</taxon>
    </lineage>
</organism>
<dbReference type="OrthoDB" id="203678at2759"/>
<sequence length="297" mass="32545">MSTIASPRDPSTPLRRTHSGMNTPTSTSARPSIDSLHPGPLASPQPPHTPPPPNQASAASSKRNRTALREYYNLRRAAGTPNTVPNEDSKTSEVPPSEIDAEGFDAKVWVDKKLAECGLEELLRLYTRVLGEVRALDAEKKALVYDNYSKLIAATETIRKMRDNMDPLTPMASMLDPKIAQIYTQASEIRDKLRMSVPKPADGVPLDEESIRRRERTRQLAAEVVALPPKLRALIEEGRAEEARKAWEMPRRLLQVWAEKGLGGDDVGKLLEEGDAIVGWSGSDEESSSAASSQGSS</sequence>
<proteinExistence type="inferred from homology"/>
<dbReference type="GO" id="GO:0006869">
    <property type="term" value="P:lipid transport"/>
    <property type="evidence" value="ECO:0007669"/>
    <property type="project" value="UniProtKB-UniRule"/>
</dbReference>
<comment type="subunit">
    <text evidence="2">Component of the Golgi-associated retrograde protein (GARP) complex.</text>
</comment>
<dbReference type="RefSeq" id="XP_016643301.1">
    <property type="nucleotide sequence ID" value="XM_016786956.1"/>
</dbReference>
<dbReference type="PANTHER" id="PTHR15954:SF4">
    <property type="entry name" value="VACUOLAR PROTEIN SORTING-ASSOCIATED PROTEIN 51 HOMOLOG"/>
    <property type="match status" value="1"/>
</dbReference>
<feature type="region of interest" description="Disordered" evidence="3">
    <location>
        <begin position="278"/>
        <end position="297"/>
    </location>
</feature>
<comment type="caution">
    <text evidence="4">The sequence shown here is derived from an EMBL/GenBank/DDBJ whole genome shotgun (WGS) entry which is preliminary data.</text>
</comment>
<dbReference type="GO" id="GO:0048193">
    <property type="term" value="P:Golgi vesicle transport"/>
    <property type="evidence" value="ECO:0007669"/>
    <property type="project" value="TreeGrafter"/>
</dbReference>
<dbReference type="GeneID" id="27723469"/>
<dbReference type="GO" id="GO:1990745">
    <property type="term" value="C:EARP complex"/>
    <property type="evidence" value="ECO:0007669"/>
    <property type="project" value="TreeGrafter"/>
</dbReference>
<dbReference type="HOGENOM" id="CLU_043566_1_0_1"/>
<dbReference type="EMBL" id="JOWA01000092">
    <property type="protein sequence ID" value="KEZ43502.1"/>
    <property type="molecule type" value="Genomic_DNA"/>
</dbReference>
<keyword evidence="2" id="KW-0653">Protein transport</keyword>
<dbReference type="OMA" id="YNLKPPG"/>
<dbReference type="KEGG" id="sapo:SAPIO_CDS4397"/>
<evidence type="ECO:0000256" key="2">
    <source>
        <dbReference type="RuleBase" id="RU368010"/>
    </source>
</evidence>
<keyword evidence="2" id="KW-0813">Transport</keyword>
<dbReference type="Proteomes" id="UP000028545">
    <property type="component" value="Unassembled WGS sequence"/>
</dbReference>
<gene>
    <name evidence="4" type="ORF">SAPIO_CDS4397</name>
</gene>
<evidence type="ECO:0000256" key="1">
    <source>
        <dbReference type="ARBA" id="ARBA00006080"/>
    </source>
</evidence>
<reference evidence="4 5" key="1">
    <citation type="journal article" date="2014" name="Genome Announc.">
        <title>Draft genome sequence of the pathogenic fungus Scedosporium apiospermum.</title>
        <authorList>
            <person name="Vandeputte P."/>
            <person name="Ghamrawi S."/>
            <person name="Rechenmann M."/>
            <person name="Iltis A."/>
            <person name="Giraud S."/>
            <person name="Fleury M."/>
            <person name="Thornton C."/>
            <person name="Delhaes L."/>
            <person name="Meyer W."/>
            <person name="Papon N."/>
            <person name="Bouchara J.P."/>
        </authorList>
    </citation>
    <scope>NUCLEOTIDE SEQUENCE [LARGE SCALE GENOMIC DNA]</scope>
    <source>
        <strain evidence="4 5">IHEM 14462</strain>
    </source>
</reference>
<feature type="compositionally biased region" description="Low complexity" evidence="3">
    <location>
        <begin position="288"/>
        <end position="297"/>
    </location>
</feature>
<keyword evidence="5" id="KW-1185">Reference proteome</keyword>
<dbReference type="GO" id="GO:0007030">
    <property type="term" value="P:Golgi organization"/>
    <property type="evidence" value="ECO:0007669"/>
    <property type="project" value="UniProtKB-UniRule"/>
</dbReference>
<evidence type="ECO:0000313" key="5">
    <source>
        <dbReference type="Proteomes" id="UP000028545"/>
    </source>
</evidence>
<dbReference type="PANTHER" id="PTHR15954">
    <property type="entry name" value="VACUOLAR PROTEIN SORTING-ASSOCIATED PROTEIN 51 HOMOLOG"/>
    <property type="match status" value="1"/>
</dbReference>
<dbReference type="VEuPathDB" id="FungiDB:SAPIO_CDS4397"/>
<feature type="compositionally biased region" description="Polar residues" evidence="3">
    <location>
        <begin position="19"/>
        <end position="30"/>
    </location>
</feature>
<comment type="function">
    <text evidence="2">Acts as component of the GARP complex that is involved in retrograde transport from early and late endosomes to the trans-Golgi network (TGN).</text>
</comment>
<dbReference type="GO" id="GO:0015031">
    <property type="term" value="P:protein transport"/>
    <property type="evidence" value="ECO:0007669"/>
    <property type="project" value="UniProtKB-UniRule"/>
</dbReference>
<comment type="similarity">
    <text evidence="1 2">Belongs to the VPS51 family.</text>
</comment>
<accession>A0A084G840</accession>
<feature type="compositionally biased region" description="Pro residues" evidence="3">
    <location>
        <begin position="41"/>
        <end position="54"/>
    </location>
</feature>
<feature type="region of interest" description="Disordered" evidence="3">
    <location>
        <begin position="1"/>
        <end position="99"/>
    </location>
</feature>
<name>A0A084G840_PSEDA</name>
<comment type="subcellular location">
    <subcellularLocation>
        <location evidence="2">Golgi apparatus</location>
        <location evidence="2">trans-Golgi network</location>
    </subcellularLocation>
</comment>
<dbReference type="GO" id="GO:0042147">
    <property type="term" value="P:retrograde transport, endosome to Golgi"/>
    <property type="evidence" value="ECO:0007669"/>
    <property type="project" value="UniProtKB-UniRule"/>
</dbReference>
<dbReference type="Pfam" id="PF08700">
    <property type="entry name" value="VPS51_Exo84_N"/>
    <property type="match status" value="1"/>
</dbReference>
<dbReference type="GO" id="GO:0005829">
    <property type="term" value="C:cytosol"/>
    <property type="evidence" value="ECO:0007669"/>
    <property type="project" value="GOC"/>
</dbReference>
<evidence type="ECO:0000313" key="4">
    <source>
        <dbReference type="EMBL" id="KEZ43502.1"/>
    </source>
</evidence>
<keyword evidence="2" id="KW-0445">Lipid transport</keyword>
<dbReference type="GO" id="GO:0032456">
    <property type="term" value="P:endocytic recycling"/>
    <property type="evidence" value="ECO:0007669"/>
    <property type="project" value="TreeGrafter"/>
</dbReference>